<accession>A0ABV8CRU4</accession>
<keyword evidence="3" id="KW-0548">Nucleotidyltransferase</keyword>
<reference evidence="4" key="1">
    <citation type="journal article" date="2019" name="Int. J. Syst. Evol. Microbiol.">
        <title>The Global Catalogue of Microorganisms (GCM) 10K type strain sequencing project: providing services to taxonomists for standard genome sequencing and annotation.</title>
        <authorList>
            <consortium name="The Broad Institute Genomics Platform"/>
            <consortium name="The Broad Institute Genome Sequencing Center for Infectious Disease"/>
            <person name="Wu L."/>
            <person name="Ma J."/>
        </authorList>
    </citation>
    <scope>NUCLEOTIDE SEQUENCE [LARGE SCALE GENOMIC DNA]</scope>
    <source>
        <strain evidence="4">CCUG 54939</strain>
    </source>
</reference>
<dbReference type="RefSeq" id="WP_377154411.1">
    <property type="nucleotide sequence ID" value="NZ_JBHSAF010000015.1"/>
</dbReference>
<dbReference type="InterPro" id="IPR029787">
    <property type="entry name" value="Nucleotide_cyclase"/>
</dbReference>
<gene>
    <name evidence="3" type="ORF">ACFOSS_15780</name>
</gene>
<dbReference type="InterPro" id="IPR050469">
    <property type="entry name" value="Diguanylate_Cyclase"/>
</dbReference>
<sequence length="292" mass="33664">METLQLIGGFARSGEVNLGQYQARNAIPNRDKLELLETLMAQEKLADVLQTFAAWVATQLPVCRLAYHFMTRRMKLLDSMKRGHKQSFTLQDTRHQYLGQLDYELGDELDVQQKRLLQHLHQLLAQPLRLFLRMDQMDMQSRIDHLTGIGNRAFFDESVQRAIEQNLRRPDGLTLALLDLDHFKQINDNHGHPVGDKVLQEFSAILGRSIRRTDVAFRLGGDEFALLLQPADEGAPARVESRIRYHLAHNSELTPLQVASSFGFARWEKGMHASELYTLADRHLYEVKRKRV</sequence>
<protein>
    <recommendedName>
        <fullName evidence="1">diguanylate cyclase</fullName>
        <ecNumber evidence="1">2.7.7.65</ecNumber>
    </recommendedName>
</protein>
<dbReference type="Pfam" id="PF00990">
    <property type="entry name" value="GGDEF"/>
    <property type="match status" value="1"/>
</dbReference>
<evidence type="ECO:0000259" key="2">
    <source>
        <dbReference type="PROSITE" id="PS50887"/>
    </source>
</evidence>
<dbReference type="PROSITE" id="PS50887">
    <property type="entry name" value="GGDEF"/>
    <property type="match status" value="1"/>
</dbReference>
<dbReference type="NCBIfam" id="TIGR00254">
    <property type="entry name" value="GGDEF"/>
    <property type="match status" value="1"/>
</dbReference>
<evidence type="ECO:0000313" key="3">
    <source>
        <dbReference type="EMBL" id="MFC3914910.1"/>
    </source>
</evidence>
<dbReference type="InterPro" id="IPR000160">
    <property type="entry name" value="GGDEF_dom"/>
</dbReference>
<organism evidence="3 4">
    <name type="scientific">Pseudaeromonas sharmana</name>
    <dbReference type="NCBI Taxonomy" id="328412"/>
    <lineage>
        <taxon>Bacteria</taxon>
        <taxon>Pseudomonadati</taxon>
        <taxon>Pseudomonadota</taxon>
        <taxon>Gammaproteobacteria</taxon>
        <taxon>Aeromonadales</taxon>
        <taxon>Aeromonadaceae</taxon>
        <taxon>Pseudaeromonas</taxon>
    </lineage>
</organism>
<dbReference type="CDD" id="cd01949">
    <property type="entry name" value="GGDEF"/>
    <property type="match status" value="1"/>
</dbReference>
<keyword evidence="4" id="KW-1185">Reference proteome</keyword>
<evidence type="ECO:0000313" key="4">
    <source>
        <dbReference type="Proteomes" id="UP001595692"/>
    </source>
</evidence>
<name>A0ABV8CRU4_9GAMM</name>
<dbReference type="PANTHER" id="PTHR45138:SF6">
    <property type="entry name" value="DIGUANYLATE CYCLASE DGCN"/>
    <property type="match status" value="1"/>
</dbReference>
<feature type="domain" description="GGDEF" evidence="2">
    <location>
        <begin position="171"/>
        <end position="292"/>
    </location>
</feature>
<dbReference type="Gene3D" id="3.30.70.270">
    <property type="match status" value="1"/>
</dbReference>
<evidence type="ECO:0000256" key="1">
    <source>
        <dbReference type="ARBA" id="ARBA00012528"/>
    </source>
</evidence>
<dbReference type="Proteomes" id="UP001595692">
    <property type="component" value="Unassembled WGS sequence"/>
</dbReference>
<dbReference type="GO" id="GO:0052621">
    <property type="term" value="F:diguanylate cyclase activity"/>
    <property type="evidence" value="ECO:0007669"/>
    <property type="project" value="UniProtKB-EC"/>
</dbReference>
<dbReference type="EMBL" id="JBHSAF010000015">
    <property type="protein sequence ID" value="MFC3914910.1"/>
    <property type="molecule type" value="Genomic_DNA"/>
</dbReference>
<dbReference type="InterPro" id="IPR043128">
    <property type="entry name" value="Rev_trsase/Diguanyl_cyclase"/>
</dbReference>
<dbReference type="SUPFAM" id="SSF55073">
    <property type="entry name" value="Nucleotide cyclase"/>
    <property type="match status" value="1"/>
</dbReference>
<dbReference type="PANTHER" id="PTHR45138">
    <property type="entry name" value="REGULATORY COMPONENTS OF SENSORY TRANSDUCTION SYSTEM"/>
    <property type="match status" value="1"/>
</dbReference>
<keyword evidence="3" id="KW-0808">Transferase</keyword>
<proteinExistence type="predicted"/>
<dbReference type="SMART" id="SM00267">
    <property type="entry name" value="GGDEF"/>
    <property type="match status" value="1"/>
</dbReference>
<comment type="caution">
    <text evidence="3">The sequence shown here is derived from an EMBL/GenBank/DDBJ whole genome shotgun (WGS) entry which is preliminary data.</text>
</comment>
<dbReference type="EC" id="2.7.7.65" evidence="1"/>